<evidence type="ECO:0000313" key="1">
    <source>
        <dbReference type="EMBL" id="PRP76324.1"/>
    </source>
</evidence>
<sequence length="129" mass="14928">MLSESWIVLALILETVDESDDMLQALPDYIVEHCQSDMLRYKMILCMVLSISRTSISGISLLLRNDRLAGVMEEAKGKREEKKLYEHVLGLREEKDVERVKSSVYVDEEDRTTEEVLDGLQHVYNVYCN</sequence>
<proteinExistence type="predicted"/>
<dbReference type="InParanoid" id="A0A2P6MX90"/>
<dbReference type="EMBL" id="MDYQ01000335">
    <property type="protein sequence ID" value="PRP76324.1"/>
    <property type="molecule type" value="Genomic_DNA"/>
</dbReference>
<reference evidence="1 2" key="1">
    <citation type="journal article" date="2018" name="Genome Biol. Evol.">
        <title>Multiple Roots of Fruiting Body Formation in Amoebozoa.</title>
        <authorList>
            <person name="Hillmann F."/>
            <person name="Forbes G."/>
            <person name="Novohradska S."/>
            <person name="Ferling I."/>
            <person name="Riege K."/>
            <person name="Groth M."/>
            <person name="Westermann M."/>
            <person name="Marz M."/>
            <person name="Spaller T."/>
            <person name="Winckler T."/>
            <person name="Schaap P."/>
            <person name="Glockner G."/>
        </authorList>
    </citation>
    <scope>NUCLEOTIDE SEQUENCE [LARGE SCALE GENOMIC DNA]</scope>
    <source>
        <strain evidence="1 2">Jena</strain>
    </source>
</reference>
<protein>
    <submittedName>
        <fullName evidence="1">Uncharacterized protein</fullName>
    </submittedName>
</protein>
<evidence type="ECO:0000313" key="2">
    <source>
        <dbReference type="Proteomes" id="UP000241769"/>
    </source>
</evidence>
<accession>A0A2P6MX90</accession>
<comment type="caution">
    <text evidence="1">The sequence shown here is derived from an EMBL/GenBank/DDBJ whole genome shotgun (WGS) entry which is preliminary data.</text>
</comment>
<keyword evidence="2" id="KW-1185">Reference proteome</keyword>
<name>A0A2P6MX90_9EUKA</name>
<dbReference type="Proteomes" id="UP000241769">
    <property type="component" value="Unassembled WGS sequence"/>
</dbReference>
<organism evidence="1 2">
    <name type="scientific">Planoprotostelium fungivorum</name>
    <dbReference type="NCBI Taxonomy" id="1890364"/>
    <lineage>
        <taxon>Eukaryota</taxon>
        <taxon>Amoebozoa</taxon>
        <taxon>Evosea</taxon>
        <taxon>Variosea</taxon>
        <taxon>Cavosteliida</taxon>
        <taxon>Cavosteliaceae</taxon>
        <taxon>Planoprotostelium</taxon>
    </lineage>
</organism>
<dbReference type="AlphaFoldDB" id="A0A2P6MX90"/>
<gene>
    <name evidence="1" type="ORF">PROFUN_14447</name>
</gene>